<feature type="domain" description="Plastocyanin-like" evidence="6">
    <location>
        <begin position="355"/>
        <end position="466"/>
    </location>
</feature>
<feature type="signal peptide" evidence="4">
    <location>
        <begin position="1"/>
        <end position="29"/>
    </location>
</feature>
<evidence type="ECO:0000256" key="1">
    <source>
        <dbReference type="ARBA" id="ARBA00022723"/>
    </source>
</evidence>
<feature type="domain" description="Plastocyanin-like" evidence="7">
    <location>
        <begin position="62"/>
        <end position="150"/>
    </location>
</feature>
<dbReference type="Pfam" id="PF07731">
    <property type="entry name" value="Cu-oxidase_2"/>
    <property type="match status" value="1"/>
</dbReference>
<dbReference type="InterPro" id="IPR033138">
    <property type="entry name" value="Cu_oxidase_CS"/>
</dbReference>
<evidence type="ECO:0000313" key="8">
    <source>
        <dbReference type="EMBL" id="TPE63701.1"/>
    </source>
</evidence>
<name>A0A501XSQ4_9SPHN</name>
<dbReference type="Proteomes" id="UP000319897">
    <property type="component" value="Unassembled WGS sequence"/>
</dbReference>
<dbReference type="PANTHER" id="PTHR11709:SF394">
    <property type="entry name" value="FI03373P-RELATED"/>
    <property type="match status" value="1"/>
</dbReference>
<reference evidence="8 9" key="1">
    <citation type="submission" date="2019-06" db="EMBL/GenBank/DDBJ databases">
        <authorList>
            <person name="Lee I."/>
            <person name="Jang G.I."/>
            <person name="Hwang C.Y."/>
        </authorList>
    </citation>
    <scope>NUCLEOTIDE SEQUENCE [LARGE SCALE GENOMIC DNA]</scope>
    <source>
        <strain evidence="8 9">PAMC 28131</strain>
    </source>
</reference>
<keyword evidence="3" id="KW-0186">Copper</keyword>
<dbReference type="PANTHER" id="PTHR11709">
    <property type="entry name" value="MULTI-COPPER OXIDASE"/>
    <property type="match status" value="1"/>
</dbReference>
<dbReference type="InterPro" id="IPR011706">
    <property type="entry name" value="Cu-oxidase_C"/>
</dbReference>
<feature type="chain" id="PRO_5021320138" evidence="4">
    <location>
        <begin position="30"/>
        <end position="469"/>
    </location>
</feature>
<dbReference type="SUPFAM" id="SSF49503">
    <property type="entry name" value="Cupredoxins"/>
    <property type="match status" value="3"/>
</dbReference>
<dbReference type="RefSeq" id="WP_140926719.1">
    <property type="nucleotide sequence ID" value="NZ_VFSU01000011.1"/>
</dbReference>
<dbReference type="InterPro" id="IPR008972">
    <property type="entry name" value="Cupredoxin"/>
</dbReference>
<feature type="domain" description="Plastocyanin-like" evidence="5">
    <location>
        <begin position="208"/>
        <end position="298"/>
    </location>
</feature>
<evidence type="ECO:0000313" key="9">
    <source>
        <dbReference type="Proteomes" id="UP000319897"/>
    </source>
</evidence>
<dbReference type="PROSITE" id="PS00080">
    <property type="entry name" value="MULTICOPPER_OXIDASE2"/>
    <property type="match status" value="1"/>
</dbReference>
<evidence type="ECO:0000259" key="5">
    <source>
        <dbReference type="Pfam" id="PF00394"/>
    </source>
</evidence>
<gene>
    <name evidence="8" type="ORF">FJQ54_02275</name>
</gene>
<keyword evidence="2" id="KW-0560">Oxidoreductase</keyword>
<dbReference type="CDD" id="cd13887">
    <property type="entry name" value="CuRO_2_MCO_like_2"/>
    <property type="match status" value="1"/>
</dbReference>
<dbReference type="Pfam" id="PF07732">
    <property type="entry name" value="Cu-oxidase_3"/>
    <property type="match status" value="1"/>
</dbReference>
<protein>
    <submittedName>
        <fullName evidence="8">Multicopper oxidase family protein</fullName>
    </submittedName>
</protein>
<dbReference type="CDD" id="cd13896">
    <property type="entry name" value="CuRO_3_CopA"/>
    <property type="match status" value="1"/>
</dbReference>
<dbReference type="GO" id="GO:0005507">
    <property type="term" value="F:copper ion binding"/>
    <property type="evidence" value="ECO:0007669"/>
    <property type="project" value="InterPro"/>
</dbReference>
<accession>A0A501XSQ4</accession>
<dbReference type="PROSITE" id="PS51318">
    <property type="entry name" value="TAT"/>
    <property type="match status" value="1"/>
</dbReference>
<evidence type="ECO:0000256" key="2">
    <source>
        <dbReference type="ARBA" id="ARBA00023002"/>
    </source>
</evidence>
<dbReference type="InterPro" id="IPR045087">
    <property type="entry name" value="Cu-oxidase_fam"/>
</dbReference>
<evidence type="ECO:0000256" key="4">
    <source>
        <dbReference type="SAM" id="SignalP"/>
    </source>
</evidence>
<proteinExistence type="predicted"/>
<evidence type="ECO:0000259" key="7">
    <source>
        <dbReference type="Pfam" id="PF07732"/>
    </source>
</evidence>
<sequence length="469" mass="50781">MPALTRRTLLKSSLVAAAAAELGSAGAFAADTPETVLRLLRRTIEVNGKAASVYGIQQPDGTSGLTLNAGDRFRVKVENHIEAPSLLHWHGLTPPWQQDGVPGISGPPIAPGSSARYDFPLRSGGTFWMHSHASLQEPLMMSAPLIIHDDRDRADEQEIVLMLHDFSFTSPEEIFASLRKPKTMAPMAPMQDMAAPGKAAPDLNDVKFDAFLANDRTLADPEIVKAEPGGRIRLRVINAAAMSNFHFDLGALTGELIAVDGSPVVPVKARRFPLAVAQRLDIRLTLPKEAATYPLLALLEGTARQTGLILRAGNAPVQRVADMAGASAQAVTLDLESRLRATKPLKPRKADRVHTINLTGDMANYIWSINGVPWSSDVPPLPVAPGERVELALVNKTGMAHPMHLHGHTFQVVEIGGQRFSGAMRDTVLVPPNGRVVLAFDADNPGWWAFHCHMIYHLAAGMFTTIRYV</sequence>
<dbReference type="InterPro" id="IPR034279">
    <property type="entry name" value="CuRO_3_CopA"/>
</dbReference>
<dbReference type="GO" id="GO:0016491">
    <property type="term" value="F:oxidoreductase activity"/>
    <property type="evidence" value="ECO:0007669"/>
    <property type="project" value="UniProtKB-KW"/>
</dbReference>
<dbReference type="InterPro" id="IPR006311">
    <property type="entry name" value="TAT_signal"/>
</dbReference>
<dbReference type="Pfam" id="PF00394">
    <property type="entry name" value="Cu-oxidase"/>
    <property type="match status" value="1"/>
</dbReference>
<dbReference type="InterPro" id="IPR011707">
    <property type="entry name" value="Cu-oxidase-like_N"/>
</dbReference>
<dbReference type="CDD" id="cd13865">
    <property type="entry name" value="CuRO_1_LCC_like_3"/>
    <property type="match status" value="1"/>
</dbReference>
<keyword evidence="1" id="KW-0479">Metal-binding</keyword>
<dbReference type="EMBL" id="VFSU01000011">
    <property type="protein sequence ID" value="TPE63701.1"/>
    <property type="molecule type" value="Genomic_DNA"/>
</dbReference>
<keyword evidence="4" id="KW-0732">Signal</keyword>
<dbReference type="PROSITE" id="PS00079">
    <property type="entry name" value="MULTICOPPER_OXIDASE1"/>
    <property type="match status" value="1"/>
</dbReference>
<dbReference type="Gene3D" id="2.60.40.420">
    <property type="entry name" value="Cupredoxins - blue copper proteins"/>
    <property type="match status" value="3"/>
</dbReference>
<dbReference type="OrthoDB" id="9757546at2"/>
<evidence type="ECO:0000259" key="6">
    <source>
        <dbReference type="Pfam" id="PF07731"/>
    </source>
</evidence>
<comment type="caution">
    <text evidence="8">The sequence shown here is derived from an EMBL/GenBank/DDBJ whole genome shotgun (WGS) entry which is preliminary data.</text>
</comment>
<dbReference type="InterPro" id="IPR001117">
    <property type="entry name" value="Cu-oxidase_2nd"/>
</dbReference>
<dbReference type="InterPro" id="IPR002355">
    <property type="entry name" value="Cu_oxidase_Cu_BS"/>
</dbReference>
<dbReference type="AlphaFoldDB" id="A0A501XSQ4"/>
<organism evidence="8 9">
    <name type="scientific">Sandaracinobacter neustonicus</name>
    <dbReference type="NCBI Taxonomy" id="1715348"/>
    <lineage>
        <taxon>Bacteria</taxon>
        <taxon>Pseudomonadati</taxon>
        <taxon>Pseudomonadota</taxon>
        <taxon>Alphaproteobacteria</taxon>
        <taxon>Sphingomonadales</taxon>
        <taxon>Sphingosinicellaceae</taxon>
        <taxon>Sandaracinobacter</taxon>
    </lineage>
</organism>
<evidence type="ECO:0000256" key="3">
    <source>
        <dbReference type="ARBA" id="ARBA00023008"/>
    </source>
</evidence>
<keyword evidence="9" id="KW-1185">Reference proteome</keyword>